<dbReference type="SMART" id="SM00387">
    <property type="entry name" value="HATPase_c"/>
    <property type="match status" value="1"/>
</dbReference>
<dbReference type="InterPro" id="IPR005467">
    <property type="entry name" value="His_kinase_dom"/>
</dbReference>
<dbReference type="AlphaFoldDB" id="A0A370FRA0"/>
<sequence>MERRVLIHAPEPVEANSLSRAARGLGLNAVACSSMSVLLAHMQEGAAAALLTGPSLALLPDADLRSWLSAQPAWSDFPFVVLMDPASHAPQATVRLRELGNVVVVDHPACEETLTRAIHAAVRQRHRQYTMRQQIEQLEAARAEVQRLNTGLEARIAERTRELAGANDRLTAEIGERERAQAALLQAQKMEAVGRLTGGIAHDFNNLLHVVQMNLDLLGRISKEAKVQEISGRARGAVAKGARLTSQLLSFSRKQSLLPRLSDVNALIEGMRELIAVSVGSAVRVELALDPSPCWAVLDASQLEMALINLAVNAREAMAAGGVLTVRTGHVQREAAGGLPAGDYVAVQVQDTGAGIPAGVLGQVFDPFFTTKPLGSGSGLGLSQVYGFARQSGGEAAIDSVEGQGTRVDLLFPAVAAPAADALPPPEAEVQALAAGRSVLVVEDDAEVRRVIADSLALLGCRVIQAADGQQGLEVLGAQARPDLMVVDYAMPGMTGAEFIVHARQRVGAVPVVLATGYADMAQVGRVLGTQSILIKPFEISALAACVAQALAPAARGGNPGTLH</sequence>
<dbReference type="InterPro" id="IPR011006">
    <property type="entry name" value="CheY-like_superfamily"/>
</dbReference>
<comment type="catalytic activity">
    <reaction evidence="1">
        <text>ATP + protein L-histidine = ADP + protein N-phospho-L-histidine.</text>
        <dbReference type="EC" id="2.7.13.3"/>
    </reaction>
</comment>
<accession>A0A370FRA0</accession>
<dbReference type="OrthoDB" id="9792270at2"/>
<dbReference type="PANTHER" id="PTHR43065">
    <property type="entry name" value="SENSOR HISTIDINE KINASE"/>
    <property type="match status" value="1"/>
</dbReference>
<dbReference type="Pfam" id="PF00072">
    <property type="entry name" value="Response_reg"/>
    <property type="match status" value="1"/>
</dbReference>
<keyword evidence="8" id="KW-1185">Reference proteome</keyword>
<evidence type="ECO:0000256" key="1">
    <source>
        <dbReference type="ARBA" id="ARBA00000085"/>
    </source>
</evidence>
<dbReference type="InterPro" id="IPR003661">
    <property type="entry name" value="HisK_dim/P_dom"/>
</dbReference>
<dbReference type="InterPro" id="IPR003594">
    <property type="entry name" value="HATPase_dom"/>
</dbReference>
<evidence type="ECO:0000313" key="8">
    <source>
        <dbReference type="Proteomes" id="UP000255265"/>
    </source>
</evidence>
<keyword evidence="3 4" id="KW-0597">Phosphoprotein</keyword>
<keyword evidence="7" id="KW-0418">Kinase</keyword>
<dbReference type="Gene3D" id="1.10.287.130">
    <property type="match status" value="1"/>
</dbReference>
<dbReference type="SUPFAM" id="SSF55874">
    <property type="entry name" value="ATPase domain of HSP90 chaperone/DNA topoisomerase II/histidine kinase"/>
    <property type="match status" value="1"/>
</dbReference>
<dbReference type="PROSITE" id="PS50109">
    <property type="entry name" value="HIS_KIN"/>
    <property type="match status" value="1"/>
</dbReference>
<dbReference type="PRINTS" id="PR00344">
    <property type="entry name" value="BCTRLSENSOR"/>
</dbReference>
<dbReference type="EC" id="2.7.13.3" evidence="2"/>
<dbReference type="PROSITE" id="PS50110">
    <property type="entry name" value="RESPONSE_REGULATORY"/>
    <property type="match status" value="1"/>
</dbReference>
<protein>
    <recommendedName>
        <fullName evidence="2">histidine kinase</fullName>
        <ecNumber evidence="2">2.7.13.3</ecNumber>
    </recommendedName>
</protein>
<dbReference type="GO" id="GO:0000155">
    <property type="term" value="F:phosphorelay sensor kinase activity"/>
    <property type="evidence" value="ECO:0007669"/>
    <property type="project" value="InterPro"/>
</dbReference>
<dbReference type="InterPro" id="IPR036097">
    <property type="entry name" value="HisK_dim/P_sf"/>
</dbReference>
<feature type="modified residue" description="4-aspartylphosphate" evidence="4">
    <location>
        <position position="488"/>
    </location>
</feature>
<dbReference type="CDD" id="cd00082">
    <property type="entry name" value="HisKA"/>
    <property type="match status" value="1"/>
</dbReference>
<gene>
    <name evidence="7" type="ORF">DFR41_1011326</name>
</gene>
<evidence type="ECO:0000259" key="6">
    <source>
        <dbReference type="PROSITE" id="PS50110"/>
    </source>
</evidence>
<dbReference type="RefSeq" id="WP_114802096.1">
    <property type="nucleotide sequence ID" value="NZ_QQAV01000001.1"/>
</dbReference>
<dbReference type="InterPro" id="IPR036890">
    <property type="entry name" value="HATPase_C_sf"/>
</dbReference>
<feature type="domain" description="Histidine kinase" evidence="5">
    <location>
        <begin position="199"/>
        <end position="416"/>
    </location>
</feature>
<dbReference type="CDD" id="cd00156">
    <property type="entry name" value="REC"/>
    <property type="match status" value="1"/>
</dbReference>
<evidence type="ECO:0000256" key="4">
    <source>
        <dbReference type="PROSITE-ProRule" id="PRU00169"/>
    </source>
</evidence>
<reference evidence="7 8" key="1">
    <citation type="submission" date="2018-07" db="EMBL/GenBank/DDBJ databases">
        <title>Genomic Encyclopedia of Type Strains, Phase IV (KMG-IV): sequencing the most valuable type-strain genomes for metagenomic binning, comparative biology and taxonomic classification.</title>
        <authorList>
            <person name="Goeker M."/>
        </authorList>
    </citation>
    <scope>NUCLEOTIDE SEQUENCE [LARGE SCALE GENOMIC DNA]</scope>
    <source>
        <strain evidence="7 8">DSM 21352</strain>
    </source>
</reference>
<keyword evidence="7" id="KW-0808">Transferase</keyword>
<organism evidence="7 8">
    <name type="scientific">Pseudacidovorax intermedius</name>
    <dbReference type="NCBI Taxonomy" id="433924"/>
    <lineage>
        <taxon>Bacteria</taxon>
        <taxon>Pseudomonadati</taxon>
        <taxon>Pseudomonadota</taxon>
        <taxon>Betaproteobacteria</taxon>
        <taxon>Burkholderiales</taxon>
        <taxon>Comamonadaceae</taxon>
        <taxon>Pseudacidovorax</taxon>
    </lineage>
</organism>
<dbReference type="SUPFAM" id="SSF47384">
    <property type="entry name" value="Homodimeric domain of signal transducing histidine kinase"/>
    <property type="match status" value="1"/>
</dbReference>
<dbReference type="PANTHER" id="PTHR43065:SF42">
    <property type="entry name" value="TWO-COMPONENT SENSOR PPRA"/>
    <property type="match status" value="1"/>
</dbReference>
<dbReference type="SMART" id="SM00448">
    <property type="entry name" value="REC"/>
    <property type="match status" value="1"/>
</dbReference>
<evidence type="ECO:0000259" key="5">
    <source>
        <dbReference type="PROSITE" id="PS50109"/>
    </source>
</evidence>
<comment type="caution">
    <text evidence="7">The sequence shown here is derived from an EMBL/GenBank/DDBJ whole genome shotgun (WGS) entry which is preliminary data.</text>
</comment>
<dbReference type="Proteomes" id="UP000255265">
    <property type="component" value="Unassembled WGS sequence"/>
</dbReference>
<dbReference type="SMART" id="SM00388">
    <property type="entry name" value="HisKA"/>
    <property type="match status" value="1"/>
</dbReference>
<dbReference type="Pfam" id="PF02518">
    <property type="entry name" value="HATPase_c"/>
    <property type="match status" value="1"/>
</dbReference>
<dbReference type="InterPro" id="IPR004358">
    <property type="entry name" value="Sig_transdc_His_kin-like_C"/>
</dbReference>
<dbReference type="SUPFAM" id="SSF52172">
    <property type="entry name" value="CheY-like"/>
    <property type="match status" value="2"/>
</dbReference>
<dbReference type="EMBL" id="QQAV01000001">
    <property type="protein sequence ID" value="RDI29565.1"/>
    <property type="molecule type" value="Genomic_DNA"/>
</dbReference>
<dbReference type="Gene3D" id="3.30.565.10">
    <property type="entry name" value="Histidine kinase-like ATPase, C-terminal domain"/>
    <property type="match status" value="1"/>
</dbReference>
<evidence type="ECO:0000313" key="7">
    <source>
        <dbReference type="EMBL" id="RDI29565.1"/>
    </source>
</evidence>
<name>A0A370FRA0_9BURK</name>
<dbReference type="InterPro" id="IPR001789">
    <property type="entry name" value="Sig_transdc_resp-reg_receiver"/>
</dbReference>
<evidence type="ECO:0000256" key="2">
    <source>
        <dbReference type="ARBA" id="ARBA00012438"/>
    </source>
</evidence>
<evidence type="ECO:0000256" key="3">
    <source>
        <dbReference type="ARBA" id="ARBA00022553"/>
    </source>
</evidence>
<feature type="domain" description="Response regulatory" evidence="6">
    <location>
        <begin position="438"/>
        <end position="551"/>
    </location>
</feature>
<dbReference type="Gene3D" id="3.40.50.2300">
    <property type="match status" value="1"/>
</dbReference>
<dbReference type="STRING" id="433924.NS331_16985"/>
<proteinExistence type="predicted"/>